<reference evidence="2" key="2">
    <citation type="submission" date="2023-06" db="EMBL/GenBank/DDBJ databases">
        <authorList>
            <person name="Lucena T."/>
            <person name="Sun Q."/>
        </authorList>
    </citation>
    <scope>NUCLEOTIDE SEQUENCE</scope>
    <source>
        <strain evidence="2">CECT 8869</strain>
    </source>
</reference>
<reference evidence="2" key="1">
    <citation type="journal article" date="2014" name="Int. J. Syst. Evol. Microbiol.">
        <title>Complete genome of a new Firmicutes species belonging to the dominant human colonic microbiota ('Ruminococcus bicirculans') reveals two chromosomes and a selective capacity to utilize plant glucans.</title>
        <authorList>
            <consortium name="NISC Comparative Sequencing Program"/>
            <person name="Wegmann U."/>
            <person name="Louis P."/>
            <person name="Goesmann A."/>
            <person name="Henrissat B."/>
            <person name="Duncan S.H."/>
            <person name="Flint H.J."/>
        </authorList>
    </citation>
    <scope>NUCLEOTIDE SEQUENCE</scope>
    <source>
        <strain evidence="2">CECT 8869</strain>
    </source>
</reference>
<protein>
    <submittedName>
        <fullName evidence="2">Uncharacterized protein</fullName>
    </submittedName>
</protein>
<evidence type="ECO:0000313" key="2">
    <source>
        <dbReference type="EMBL" id="MDO1514770.1"/>
    </source>
</evidence>
<dbReference type="RefSeq" id="WP_304437379.1">
    <property type="nucleotide sequence ID" value="NZ_JAUKUC010000001.1"/>
</dbReference>
<dbReference type="Proteomes" id="UP001168579">
    <property type="component" value="Unassembled WGS sequence"/>
</dbReference>
<evidence type="ECO:0000256" key="1">
    <source>
        <dbReference type="SAM" id="Phobius"/>
    </source>
</evidence>
<proteinExistence type="predicted"/>
<accession>A0ABT8RVC5</accession>
<sequence length="69" mass="7651">MLAVIQYLGIILYGTIIFTGIIGCGSLIEQFIVLGATANNRKKTNDECYLFKHDYNCLSINEITSLAFS</sequence>
<keyword evidence="1" id="KW-1133">Transmembrane helix</keyword>
<gene>
    <name evidence="2" type="ORF">Q2T41_19120</name>
</gene>
<keyword evidence="3" id="KW-1185">Reference proteome</keyword>
<keyword evidence="1" id="KW-0472">Membrane</keyword>
<organism evidence="2 3">
    <name type="scientific">Maribacter confluentis</name>
    <dbReference type="NCBI Taxonomy" id="1656093"/>
    <lineage>
        <taxon>Bacteria</taxon>
        <taxon>Pseudomonadati</taxon>
        <taxon>Bacteroidota</taxon>
        <taxon>Flavobacteriia</taxon>
        <taxon>Flavobacteriales</taxon>
        <taxon>Flavobacteriaceae</taxon>
        <taxon>Maribacter</taxon>
    </lineage>
</organism>
<feature type="transmembrane region" description="Helical" evidence="1">
    <location>
        <begin position="6"/>
        <end position="34"/>
    </location>
</feature>
<evidence type="ECO:0000313" key="3">
    <source>
        <dbReference type="Proteomes" id="UP001168579"/>
    </source>
</evidence>
<dbReference type="EMBL" id="JAUKUC010000001">
    <property type="protein sequence ID" value="MDO1514770.1"/>
    <property type="molecule type" value="Genomic_DNA"/>
</dbReference>
<name>A0ABT8RVC5_9FLAO</name>
<comment type="caution">
    <text evidence="2">The sequence shown here is derived from an EMBL/GenBank/DDBJ whole genome shotgun (WGS) entry which is preliminary data.</text>
</comment>
<keyword evidence="1" id="KW-0812">Transmembrane</keyword>